<keyword evidence="2" id="KW-1185">Reference proteome</keyword>
<organism evidence="1 2">
    <name type="scientific">Veillonella montpellierensis DNF00314</name>
    <dbReference type="NCBI Taxonomy" id="1401067"/>
    <lineage>
        <taxon>Bacteria</taxon>
        <taxon>Bacillati</taxon>
        <taxon>Bacillota</taxon>
        <taxon>Negativicutes</taxon>
        <taxon>Veillonellales</taxon>
        <taxon>Veillonellaceae</taxon>
        <taxon>Veillonella</taxon>
    </lineage>
</organism>
<evidence type="ECO:0000313" key="1">
    <source>
        <dbReference type="EMBL" id="KGF47781.1"/>
    </source>
</evidence>
<dbReference type="RefSeq" id="WP_038151851.1">
    <property type="nucleotide sequence ID" value="NZ_JRNT01000007.1"/>
</dbReference>
<comment type="caution">
    <text evidence="1">The sequence shown here is derived from an EMBL/GenBank/DDBJ whole genome shotgun (WGS) entry which is preliminary data.</text>
</comment>
<dbReference type="Proteomes" id="UP000029628">
    <property type="component" value="Unassembled WGS sequence"/>
</dbReference>
<name>A0A096AMC2_9FIRM</name>
<sequence>MKKVLVSGILITTLCIAGCGGPVDNIKDATGLSKEQSQQVLTELQSVGITEFGNVNKVADQQGVYYIVDEKYGQTFFRIKDDKVSEIENSFSTVYKNGQKTDDISKVYISDQQKAAYQVAAKDAVSARLKAPSTAKFDIKQVIRYDNSVTVRGTVDAQNGFGAMVRGMFFVKIKADTGEVDSVSINNL</sequence>
<accession>A0A096AMC2</accession>
<gene>
    <name evidence="1" type="ORF">HMPREF0872_03545</name>
</gene>
<evidence type="ECO:0000313" key="2">
    <source>
        <dbReference type="Proteomes" id="UP000029628"/>
    </source>
</evidence>
<protein>
    <submittedName>
        <fullName evidence="1">Uncharacterized protein</fullName>
    </submittedName>
</protein>
<reference evidence="1 2" key="1">
    <citation type="submission" date="2014-07" db="EMBL/GenBank/DDBJ databases">
        <authorList>
            <person name="McCorrison J."/>
            <person name="Sanka R."/>
            <person name="Torralba M."/>
            <person name="Gillis M."/>
            <person name="Haft D.H."/>
            <person name="Methe B."/>
            <person name="Sutton G."/>
            <person name="Nelson K.E."/>
        </authorList>
    </citation>
    <scope>NUCLEOTIDE SEQUENCE [LARGE SCALE GENOMIC DNA]</scope>
    <source>
        <strain evidence="1 2">DNF00314</strain>
    </source>
</reference>
<dbReference type="EMBL" id="JRNT01000007">
    <property type="protein sequence ID" value="KGF47781.1"/>
    <property type="molecule type" value="Genomic_DNA"/>
</dbReference>
<proteinExistence type="predicted"/>
<dbReference type="AlphaFoldDB" id="A0A096AMC2"/>